<dbReference type="EMBL" id="QNRK01000013">
    <property type="protein sequence ID" value="RBP12814.1"/>
    <property type="molecule type" value="Genomic_DNA"/>
</dbReference>
<dbReference type="AlphaFoldDB" id="A0A366FDR2"/>
<gene>
    <name evidence="1" type="ORF">DFR50_1133</name>
</gene>
<organism evidence="1 2">
    <name type="scientific">Roseiarcus fermentans</name>
    <dbReference type="NCBI Taxonomy" id="1473586"/>
    <lineage>
        <taxon>Bacteria</taxon>
        <taxon>Pseudomonadati</taxon>
        <taxon>Pseudomonadota</taxon>
        <taxon>Alphaproteobacteria</taxon>
        <taxon>Hyphomicrobiales</taxon>
        <taxon>Roseiarcaceae</taxon>
        <taxon>Roseiarcus</taxon>
    </lineage>
</organism>
<dbReference type="Proteomes" id="UP000253529">
    <property type="component" value="Unassembled WGS sequence"/>
</dbReference>
<name>A0A366FDR2_9HYPH</name>
<evidence type="ECO:0008006" key="3">
    <source>
        <dbReference type="Google" id="ProtNLM"/>
    </source>
</evidence>
<dbReference type="InterPro" id="IPR038695">
    <property type="entry name" value="Saro_0823-like_sf"/>
</dbReference>
<dbReference type="RefSeq" id="WP_113889665.1">
    <property type="nucleotide sequence ID" value="NZ_QNRK01000013.1"/>
</dbReference>
<evidence type="ECO:0000313" key="1">
    <source>
        <dbReference type="EMBL" id="RBP12814.1"/>
    </source>
</evidence>
<dbReference type="PANTHER" id="PTHR37953:SF1">
    <property type="entry name" value="UPF0127 PROTEIN MJ1496"/>
    <property type="match status" value="1"/>
</dbReference>
<comment type="caution">
    <text evidence="1">The sequence shown here is derived from an EMBL/GenBank/DDBJ whole genome shotgun (WGS) entry which is preliminary data.</text>
</comment>
<protein>
    <recommendedName>
        <fullName evidence="3">DUF192 domain-containing protein</fullName>
    </recommendedName>
</protein>
<dbReference type="PANTHER" id="PTHR37953">
    <property type="entry name" value="UPF0127 PROTEIN MJ1496"/>
    <property type="match status" value="1"/>
</dbReference>
<dbReference type="Pfam" id="PF02643">
    <property type="entry name" value="DUF192"/>
    <property type="match status" value="1"/>
</dbReference>
<dbReference type="OrthoDB" id="9808290at2"/>
<sequence>MAGVGARNWIAYALLALIVAVTGAARAEGLEPLQVVTATGAHDFMVEIAADEASRERGLMNRRYLPADHGMLFEFQETAPVAFWMKNTYIPLDMIFVSPAGVVTNVATRAEPLSERVIPSGPPCAAVLEVNGGVAAAIGVKVGDRIRHPFFKP</sequence>
<dbReference type="InterPro" id="IPR003795">
    <property type="entry name" value="DUF192"/>
</dbReference>
<reference evidence="1 2" key="1">
    <citation type="submission" date="2018-06" db="EMBL/GenBank/DDBJ databases">
        <title>Genomic Encyclopedia of Type Strains, Phase IV (KMG-IV): sequencing the most valuable type-strain genomes for metagenomic binning, comparative biology and taxonomic classification.</title>
        <authorList>
            <person name="Goeker M."/>
        </authorList>
    </citation>
    <scope>NUCLEOTIDE SEQUENCE [LARGE SCALE GENOMIC DNA]</scope>
    <source>
        <strain evidence="1 2">DSM 24875</strain>
    </source>
</reference>
<accession>A0A366FDR2</accession>
<evidence type="ECO:0000313" key="2">
    <source>
        <dbReference type="Proteomes" id="UP000253529"/>
    </source>
</evidence>
<dbReference type="Gene3D" id="2.60.120.1140">
    <property type="entry name" value="Protein of unknown function DUF192"/>
    <property type="match status" value="1"/>
</dbReference>
<proteinExistence type="predicted"/>
<keyword evidence="2" id="KW-1185">Reference proteome</keyword>